<proteinExistence type="predicted"/>
<accession>A0A5B7E7X9</accession>
<evidence type="ECO:0000313" key="1">
    <source>
        <dbReference type="EMBL" id="MPC29316.1"/>
    </source>
</evidence>
<evidence type="ECO:0000313" key="2">
    <source>
        <dbReference type="Proteomes" id="UP000324222"/>
    </source>
</evidence>
<dbReference type="AlphaFoldDB" id="A0A5B7E7X9"/>
<sequence>MACQPQLWWGATGIRKLLVLPLMRMPPGNKAKAILIEKKDHAKLGVAKSRSGLDGWRKEKSRECLLVSRRIQVFLYLPPTLTWKSGNWKQREEEWCSVLFPTYPACLDLPGGRGGVEERVFGLPHLSCTDWR</sequence>
<organism evidence="1 2">
    <name type="scientific">Portunus trituberculatus</name>
    <name type="common">Swimming crab</name>
    <name type="synonym">Neptunus trituberculatus</name>
    <dbReference type="NCBI Taxonomy" id="210409"/>
    <lineage>
        <taxon>Eukaryota</taxon>
        <taxon>Metazoa</taxon>
        <taxon>Ecdysozoa</taxon>
        <taxon>Arthropoda</taxon>
        <taxon>Crustacea</taxon>
        <taxon>Multicrustacea</taxon>
        <taxon>Malacostraca</taxon>
        <taxon>Eumalacostraca</taxon>
        <taxon>Eucarida</taxon>
        <taxon>Decapoda</taxon>
        <taxon>Pleocyemata</taxon>
        <taxon>Brachyura</taxon>
        <taxon>Eubrachyura</taxon>
        <taxon>Portunoidea</taxon>
        <taxon>Portunidae</taxon>
        <taxon>Portuninae</taxon>
        <taxon>Portunus</taxon>
    </lineage>
</organism>
<keyword evidence="2" id="KW-1185">Reference proteome</keyword>
<protein>
    <submittedName>
        <fullName evidence="1">Uncharacterized protein</fullName>
    </submittedName>
</protein>
<name>A0A5B7E7X9_PORTR</name>
<reference evidence="1 2" key="1">
    <citation type="submission" date="2019-05" db="EMBL/GenBank/DDBJ databases">
        <title>Another draft genome of Portunus trituberculatus and its Hox gene families provides insights of decapod evolution.</title>
        <authorList>
            <person name="Jeong J.-H."/>
            <person name="Song I."/>
            <person name="Kim S."/>
            <person name="Choi T."/>
            <person name="Kim D."/>
            <person name="Ryu S."/>
            <person name="Kim W."/>
        </authorList>
    </citation>
    <scope>NUCLEOTIDE SEQUENCE [LARGE SCALE GENOMIC DNA]</scope>
    <source>
        <tissue evidence="1">Muscle</tissue>
    </source>
</reference>
<comment type="caution">
    <text evidence="1">The sequence shown here is derived from an EMBL/GenBank/DDBJ whole genome shotgun (WGS) entry which is preliminary data.</text>
</comment>
<dbReference type="EMBL" id="VSRR010002050">
    <property type="protein sequence ID" value="MPC29316.1"/>
    <property type="molecule type" value="Genomic_DNA"/>
</dbReference>
<gene>
    <name evidence="1" type="ORF">E2C01_022544</name>
</gene>
<dbReference type="Proteomes" id="UP000324222">
    <property type="component" value="Unassembled WGS sequence"/>
</dbReference>